<evidence type="ECO:0000313" key="2">
    <source>
        <dbReference type="Proteomes" id="UP001516400"/>
    </source>
</evidence>
<dbReference type="AlphaFoldDB" id="A0ABD2PGF6"/>
<organism evidence="1 2">
    <name type="scientific">Cryptolaemus montrouzieri</name>
    <dbReference type="NCBI Taxonomy" id="559131"/>
    <lineage>
        <taxon>Eukaryota</taxon>
        <taxon>Metazoa</taxon>
        <taxon>Ecdysozoa</taxon>
        <taxon>Arthropoda</taxon>
        <taxon>Hexapoda</taxon>
        <taxon>Insecta</taxon>
        <taxon>Pterygota</taxon>
        <taxon>Neoptera</taxon>
        <taxon>Endopterygota</taxon>
        <taxon>Coleoptera</taxon>
        <taxon>Polyphaga</taxon>
        <taxon>Cucujiformia</taxon>
        <taxon>Coccinelloidea</taxon>
        <taxon>Coccinellidae</taxon>
        <taxon>Scymninae</taxon>
        <taxon>Scymnini</taxon>
        <taxon>Cryptolaemus</taxon>
    </lineage>
</organism>
<proteinExistence type="predicted"/>
<sequence>MQLITALMIKINQSQVLHTANNEDPGNDLKRRHYLKKIAFDSLDPHLKLRATETNVPEAVQQRMQEVDGTSANTDQKLEMPVNIKEYCAKMKIDQDITAKIAKNVYV</sequence>
<accession>A0ABD2PGF6</accession>
<name>A0ABD2PGF6_9CUCU</name>
<dbReference type="Proteomes" id="UP001516400">
    <property type="component" value="Unassembled WGS sequence"/>
</dbReference>
<comment type="caution">
    <text evidence="1">The sequence shown here is derived from an EMBL/GenBank/DDBJ whole genome shotgun (WGS) entry which is preliminary data.</text>
</comment>
<dbReference type="EMBL" id="JABFTP020000186">
    <property type="protein sequence ID" value="KAL3290104.1"/>
    <property type="molecule type" value="Genomic_DNA"/>
</dbReference>
<protein>
    <submittedName>
        <fullName evidence="1">Uncharacterized protein</fullName>
    </submittedName>
</protein>
<keyword evidence="2" id="KW-1185">Reference proteome</keyword>
<reference evidence="1 2" key="1">
    <citation type="journal article" date="2021" name="BMC Biol.">
        <title>Horizontally acquired antibacterial genes associated with adaptive radiation of ladybird beetles.</title>
        <authorList>
            <person name="Li H.S."/>
            <person name="Tang X.F."/>
            <person name="Huang Y.H."/>
            <person name="Xu Z.Y."/>
            <person name="Chen M.L."/>
            <person name="Du X.Y."/>
            <person name="Qiu B.Y."/>
            <person name="Chen P.T."/>
            <person name="Zhang W."/>
            <person name="Slipinski A."/>
            <person name="Escalona H.E."/>
            <person name="Waterhouse R.M."/>
            <person name="Zwick A."/>
            <person name="Pang H."/>
        </authorList>
    </citation>
    <scope>NUCLEOTIDE SEQUENCE [LARGE SCALE GENOMIC DNA]</scope>
    <source>
        <strain evidence="1">SYSU2018</strain>
    </source>
</reference>
<gene>
    <name evidence="1" type="ORF">HHI36_023472</name>
</gene>
<evidence type="ECO:0000313" key="1">
    <source>
        <dbReference type="EMBL" id="KAL3290104.1"/>
    </source>
</evidence>